<dbReference type="InterPro" id="IPR023862">
    <property type="entry name" value="CHP03960_rSAM"/>
</dbReference>
<organism evidence="2 3">
    <name type="scientific">Candidatus Desantisbacteria bacterium CG07_land_8_20_14_0_80_39_15</name>
    <dbReference type="NCBI Taxonomy" id="1974549"/>
    <lineage>
        <taxon>Bacteria</taxon>
        <taxon>Candidatus Desantisiibacteriota</taxon>
    </lineage>
</organism>
<dbReference type="InterPro" id="IPR007197">
    <property type="entry name" value="rSAM"/>
</dbReference>
<dbReference type="SFLD" id="SFLDS00029">
    <property type="entry name" value="Radical_SAM"/>
    <property type="match status" value="1"/>
</dbReference>
<reference evidence="3" key="1">
    <citation type="submission" date="2017-09" db="EMBL/GenBank/DDBJ databases">
        <title>Depth-based differentiation of microbial function through sediment-hosted aquifers and enrichment of novel symbionts in the deep terrestrial subsurface.</title>
        <authorList>
            <person name="Probst A.J."/>
            <person name="Ladd B."/>
            <person name="Jarett J.K."/>
            <person name="Geller-Mcgrath D.E."/>
            <person name="Sieber C.M.K."/>
            <person name="Emerson J.B."/>
            <person name="Anantharaman K."/>
            <person name="Thomas B.C."/>
            <person name="Malmstrom R."/>
            <person name="Stieglmeier M."/>
            <person name="Klingl A."/>
            <person name="Woyke T."/>
            <person name="Ryan C.M."/>
            <person name="Banfield J.F."/>
        </authorList>
    </citation>
    <scope>NUCLEOTIDE SEQUENCE [LARGE SCALE GENOMIC DNA]</scope>
</reference>
<feature type="domain" description="Radical SAM core" evidence="1">
    <location>
        <begin position="263"/>
        <end position="497"/>
    </location>
</feature>
<accession>A0A2M6ZG95</accession>
<evidence type="ECO:0000313" key="3">
    <source>
        <dbReference type="Proteomes" id="UP000229227"/>
    </source>
</evidence>
<protein>
    <submittedName>
        <fullName evidence="2">B12-binding domain-containing radical SAM protein</fullName>
    </submittedName>
</protein>
<dbReference type="NCBIfam" id="TIGR03936">
    <property type="entry name" value="sam_1_link_chp"/>
    <property type="match status" value="1"/>
</dbReference>
<dbReference type="SUPFAM" id="SSF102114">
    <property type="entry name" value="Radical SAM enzymes"/>
    <property type="match status" value="1"/>
</dbReference>
<dbReference type="CDD" id="cd01335">
    <property type="entry name" value="Radical_SAM"/>
    <property type="match status" value="1"/>
</dbReference>
<dbReference type="InterPro" id="IPR018768">
    <property type="entry name" value="DUF2344"/>
</dbReference>
<dbReference type="GO" id="GO:0003824">
    <property type="term" value="F:catalytic activity"/>
    <property type="evidence" value="ECO:0007669"/>
    <property type="project" value="InterPro"/>
</dbReference>
<dbReference type="InterPro" id="IPR045784">
    <property type="entry name" value="Radical_SAM_N2"/>
</dbReference>
<gene>
    <name evidence="2" type="ORF">COS91_04690</name>
</gene>
<dbReference type="EMBL" id="PEWN01000073">
    <property type="protein sequence ID" value="PIU51407.1"/>
    <property type="molecule type" value="Genomic_DNA"/>
</dbReference>
<dbReference type="Proteomes" id="UP000229227">
    <property type="component" value="Unassembled WGS sequence"/>
</dbReference>
<dbReference type="GO" id="GO:0051536">
    <property type="term" value="F:iron-sulfur cluster binding"/>
    <property type="evidence" value="ECO:0007669"/>
    <property type="project" value="InterPro"/>
</dbReference>
<dbReference type="PANTHER" id="PTHR42731">
    <property type="entry name" value="SLL1084 PROTEIN"/>
    <property type="match status" value="1"/>
</dbReference>
<sequence>MPLFFIGMKTTIEEILGQVSKPTRYIGNEWNSVHKRCTMDDMRIVRVALAFPDLYEIGMSHLGMNILYHLLNQQEDVIAERVYAPWIDMEERLRHNKIPLFSLETHTPLKEFDIIGFSLQYEMCYTNVLTILDLTGIPVLARDRNEVHPLIIAGGACVFNPEPVSEFIDLFVIGETEESILDIMKRFKDLKIQRFKRQEILREMAKIEGVYVPSLYEVKYNSDSTVNCIKPRYDDVPSMVRKRIVWDLDSMFCPVKPIVPFQSIVHDRAVVEVFRGCTQGCRFCQAGMISRPVRMHSLNRLRELITPLMENTGWEEVSLLALNICDYPDIEETVSDIAKKYREKGVNISLPSLRPDNFSLHLAQLISMGARVKPTLTFAPEAGTQRLRNIINKNINQDELMKSIGNAYRAGWDSCKLYFMIGLPQETEEDIKGIVTLVKELKKIGQKINPKASIRPSISPFVPKSHTPFQWEPQERIESLRDKQKKILSGLRRIEVRWNRPEMSFLEGVFARGDRRLNEVLLCAWKNGARFDAWEETFKFSIWEKAFQEFRIDPSFYLYRKREYNEVLPWDHIDTGLTKEFLIKENKKSKESLTTPNCVFDECQECGVCDKKPDKKGTVPDPDDKMGTVPILQPSTKVRQRVRITFSKGEELKYISHLDLHRLLKRALRRANIPVAFSKSFHPHPEVILGLPLSVGMISDCELCDIFLSERMELDEFIRRLSTQLPAGFTLKEFEEIFLSAPALPNIINGVKYNVVAEFTLLVVAESRHSAEVGSVRGSAEFTLPVVQDFMSCLSKKIEEFLNQDEIIVHRKTPKVDKALNIRPLIENIECVTQDFECVTQDFECVTQDFECVTQDFSPANNNSITFEISLKITNEFSARPDEVIRSLLGPDARIIEIKRTEIKF</sequence>
<comment type="caution">
    <text evidence="2">The sequence shown here is derived from an EMBL/GenBank/DDBJ whole genome shotgun (WGS) entry which is preliminary data.</text>
</comment>
<dbReference type="Pfam" id="PF10105">
    <property type="entry name" value="DUF2344"/>
    <property type="match status" value="1"/>
</dbReference>
<dbReference type="Pfam" id="PF19864">
    <property type="entry name" value="Radical_SAM_N2"/>
    <property type="match status" value="1"/>
</dbReference>
<dbReference type="InterPro" id="IPR058240">
    <property type="entry name" value="rSAM_sf"/>
</dbReference>
<dbReference type="SFLD" id="SFLDG01082">
    <property type="entry name" value="B12-binding_domain_containing"/>
    <property type="match status" value="1"/>
</dbReference>
<evidence type="ECO:0000259" key="1">
    <source>
        <dbReference type="PROSITE" id="PS51918"/>
    </source>
</evidence>
<name>A0A2M6ZG95_9BACT</name>
<dbReference type="NCBIfam" id="TIGR03960">
    <property type="entry name" value="rSAM_fuse_unch"/>
    <property type="match status" value="1"/>
</dbReference>
<evidence type="ECO:0000313" key="2">
    <source>
        <dbReference type="EMBL" id="PIU51407.1"/>
    </source>
</evidence>
<dbReference type="AlphaFoldDB" id="A0A2M6ZG95"/>
<dbReference type="InterPro" id="IPR006638">
    <property type="entry name" value="Elp3/MiaA/NifB-like_rSAM"/>
</dbReference>
<dbReference type="InterPro" id="IPR023404">
    <property type="entry name" value="rSAM_horseshoe"/>
</dbReference>
<dbReference type="PROSITE" id="PS51918">
    <property type="entry name" value="RADICAL_SAM"/>
    <property type="match status" value="1"/>
</dbReference>
<dbReference type="Gene3D" id="3.80.30.20">
    <property type="entry name" value="tm_1862 like domain"/>
    <property type="match status" value="1"/>
</dbReference>
<dbReference type="SMART" id="SM00729">
    <property type="entry name" value="Elp3"/>
    <property type="match status" value="1"/>
</dbReference>
<proteinExistence type="predicted"/>
<dbReference type="Pfam" id="PF04055">
    <property type="entry name" value="Radical_SAM"/>
    <property type="match status" value="1"/>
</dbReference>
<dbReference type="PANTHER" id="PTHR42731:SF1">
    <property type="entry name" value="RADICAL SAM DOMAIN PROTEIN"/>
    <property type="match status" value="1"/>
</dbReference>